<keyword evidence="3" id="KW-1185">Reference proteome</keyword>
<sequence length="270" mass="30379">MDAGEIDYAPCRYGKSRIAFRGPKKTLDDAYVAFIGGTETYGKFVPMPFVNQVEAETGTECVNLGCVNAGIDAFLAEPSVLDVAQHADATVIQIMGAQNMSNRYYKVHPRRNDRFIGASQMMQLVFNEVDFSEFHFTRHMLQTLLTRAPERYAMVREELRMAWSARMKLLLNTIGGRVVLLWVAEHSPDDEAATTELGRDPLFIDRGMLDELRPLVDEIVEVVVTPEEAEEAFEEMVCSEMEQVAAKQMLGPKVHEQTAKALSRVLQELV</sequence>
<evidence type="ECO:0000313" key="2">
    <source>
        <dbReference type="EMBL" id="TCL01095.1"/>
    </source>
</evidence>
<name>A0A4R1N3I1_9RHOB</name>
<dbReference type="AlphaFoldDB" id="A0A4R1N3I1"/>
<proteinExistence type="predicted"/>
<dbReference type="Pfam" id="PF20078">
    <property type="entry name" value="DUF6473"/>
    <property type="match status" value="1"/>
</dbReference>
<evidence type="ECO:0000259" key="1">
    <source>
        <dbReference type="Pfam" id="PF20078"/>
    </source>
</evidence>
<reference evidence="2 3" key="1">
    <citation type="submission" date="2019-03" db="EMBL/GenBank/DDBJ databases">
        <title>Genomic Encyclopedia of Archaeal and Bacterial Type Strains, Phase II (KMG-II): from individual species to whole genera.</title>
        <authorList>
            <person name="Goeker M."/>
        </authorList>
    </citation>
    <scope>NUCLEOTIDE SEQUENCE [LARGE SCALE GENOMIC DNA]</scope>
    <source>
        <strain evidence="2 3">DSM 26433</strain>
    </source>
</reference>
<dbReference type="EMBL" id="SMGR01000002">
    <property type="protein sequence ID" value="TCL01095.1"/>
    <property type="molecule type" value="Genomic_DNA"/>
</dbReference>
<dbReference type="Proteomes" id="UP000295673">
    <property type="component" value="Unassembled WGS sequence"/>
</dbReference>
<protein>
    <recommendedName>
        <fullName evidence="1">DUF6473 domain-containing protein</fullName>
    </recommendedName>
</protein>
<comment type="caution">
    <text evidence="2">The sequence shown here is derived from an EMBL/GenBank/DDBJ whole genome shotgun (WGS) entry which is preliminary data.</text>
</comment>
<evidence type="ECO:0000313" key="3">
    <source>
        <dbReference type="Proteomes" id="UP000295673"/>
    </source>
</evidence>
<accession>A0A4R1N3I1</accession>
<gene>
    <name evidence="2" type="ORF">BXY66_2403</name>
</gene>
<feature type="domain" description="DUF6473" evidence="1">
    <location>
        <begin position="3"/>
        <end position="269"/>
    </location>
</feature>
<organism evidence="2 3">
    <name type="scientific">Shimia isoporae</name>
    <dbReference type="NCBI Taxonomy" id="647720"/>
    <lineage>
        <taxon>Bacteria</taxon>
        <taxon>Pseudomonadati</taxon>
        <taxon>Pseudomonadota</taxon>
        <taxon>Alphaproteobacteria</taxon>
        <taxon>Rhodobacterales</taxon>
        <taxon>Roseobacteraceae</taxon>
    </lineage>
</organism>
<dbReference type="InterPro" id="IPR045524">
    <property type="entry name" value="DUF6473"/>
</dbReference>